<sequence length="181" mass="21266">MFTYQVDGTISLKLFETRDAEALFQLIDSNREHLSSWLSFPTMTWEVEDSKKFIESKRMSFAKEEGYWLGIWIEETLVGSIGYLYLDQDHRKTEIGYWLGKEFEGNGYVSRSVKALIQHAFVHYNLNKVEIGVASDNEKSRAIPEKLGFIQEGVLRDYELLQGRFLDRVMYGLTQEEWRNK</sequence>
<keyword evidence="3" id="KW-1185">Reference proteome</keyword>
<organism evidence="2 3">
    <name type="scientific">Paenibacillus selenitireducens</name>
    <dbReference type="NCBI Taxonomy" id="1324314"/>
    <lineage>
        <taxon>Bacteria</taxon>
        <taxon>Bacillati</taxon>
        <taxon>Bacillota</taxon>
        <taxon>Bacilli</taxon>
        <taxon>Bacillales</taxon>
        <taxon>Paenibacillaceae</taxon>
        <taxon>Paenibacillus</taxon>
    </lineage>
</organism>
<dbReference type="PANTHER" id="PTHR43441">
    <property type="entry name" value="RIBOSOMAL-PROTEIN-SERINE ACETYLTRANSFERASE"/>
    <property type="match status" value="1"/>
</dbReference>
<name>A0A1T2X4V5_9BACL</name>
<dbReference type="AlphaFoldDB" id="A0A1T2X4V5"/>
<dbReference type="GO" id="GO:1990189">
    <property type="term" value="F:protein N-terminal-serine acetyltransferase activity"/>
    <property type="evidence" value="ECO:0007669"/>
    <property type="project" value="TreeGrafter"/>
</dbReference>
<keyword evidence="2" id="KW-0808">Transferase</keyword>
<dbReference type="GO" id="GO:0008999">
    <property type="term" value="F:protein-N-terminal-alanine acetyltransferase activity"/>
    <property type="evidence" value="ECO:0007669"/>
    <property type="project" value="TreeGrafter"/>
</dbReference>
<dbReference type="InterPro" id="IPR016181">
    <property type="entry name" value="Acyl_CoA_acyltransferase"/>
</dbReference>
<evidence type="ECO:0000259" key="1">
    <source>
        <dbReference type="PROSITE" id="PS51186"/>
    </source>
</evidence>
<dbReference type="PANTHER" id="PTHR43441:SF12">
    <property type="entry name" value="RIBOSOMAL N-ACETYLTRANSFERASE YDAF-RELATED"/>
    <property type="match status" value="1"/>
</dbReference>
<dbReference type="InterPro" id="IPR000182">
    <property type="entry name" value="GNAT_dom"/>
</dbReference>
<dbReference type="PROSITE" id="PS51186">
    <property type="entry name" value="GNAT"/>
    <property type="match status" value="1"/>
</dbReference>
<dbReference type="Proteomes" id="UP000190188">
    <property type="component" value="Unassembled WGS sequence"/>
</dbReference>
<comment type="caution">
    <text evidence="2">The sequence shown here is derived from an EMBL/GenBank/DDBJ whole genome shotgun (WGS) entry which is preliminary data.</text>
</comment>
<dbReference type="GO" id="GO:0005737">
    <property type="term" value="C:cytoplasm"/>
    <property type="evidence" value="ECO:0007669"/>
    <property type="project" value="TreeGrafter"/>
</dbReference>
<gene>
    <name evidence="2" type="ORF">BVG16_22830</name>
</gene>
<feature type="domain" description="N-acetyltransferase" evidence="1">
    <location>
        <begin position="10"/>
        <end position="176"/>
    </location>
</feature>
<evidence type="ECO:0000313" key="2">
    <source>
        <dbReference type="EMBL" id="OPA74603.1"/>
    </source>
</evidence>
<dbReference type="RefSeq" id="WP_144027465.1">
    <property type="nucleotide sequence ID" value="NZ_MSZX01000010.1"/>
</dbReference>
<dbReference type="Pfam" id="PF13302">
    <property type="entry name" value="Acetyltransf_3"/>
    <property type="match status" value="1"/>
</dbReference>
<dbReference type="OrthoDB" id="9784707at2"/>
<accession>A0A1T2X4V5</accession>
<dbReference type="STRING" id="1324314.BVG16_22830"/>
<dbReference type="EMBL" id="MSZX01000010">
    <property type="protein sequence ID" value="OPA74603.1"/>
    <property type="molecule type" value="Genomic_DNA"/>
</dbReference>
<evidence type="ECO:0000313" key="3">
    <source>
        <dbReference type="Proteomes" id="UP000190188"/>
    </source>
</evidence>
<reference evidence="2 3" key="1">
    <citation type="submission" date="2017-01" db="EMBL/GenBank/DDBJ databases">
        <title>Genome analysis of Paenibacillus selenitrireducens ES3-24.</title>
        <authorList>
            <person name="Xu D."/>
            <person name="Yao R."/>
            <person name="Zheng S."/>
        </authorList>
    </citation>
    <scope>NUCLEOTIDE SEQUENCE [LARGE SCALE GENOMIC DNA]</scope>
    <source>
        <strain evidence="2 3">ES3-24</strain>
    </source>
</reference>
<dbReference type="Gene3D" id="3.40.630.30">
    <property type="match status" value="1"/>
</dbReference>
<dbReference type="SUPFAM" id="SSF55729">
    <property type="entry name" value="Acyl-CoA N-acyltransferases (Nat)"/>
    <property type="match status" value="1"/>
</dbReference>
<dbReference type="InterPro" id="IPR051908">
    <property type="entry name" value="Ribosomal_N-acetyltransferase"/>
</dbReference>
<protein>
    <submittedName>
        <fullName evidence="2">Ribosomal-protein-serine acetyltransferase</fullName>
    </submittedName>
</protein>
<proteinExistence type="predicted"/>